<accession>A0ABT6C6S3</accession>
<organism evidence="5 6">
    <name type="scientific">Luteipulveratus flavus</name>
    <dbReference type="NCBI Taxonomy" id="3031728"/>
    <lineage>
        <taxon>Bacteria</taxon>
        <taxon>Bacillati</taxon>
        <taxon>Actinomycetota</taxon>
        <taxon>Actinomycetes</taxon>
        <taxon>Micrococcales</taxon>
        <taxon>Dermacoccaceae</taxon>
        <taxon>Luteipulveratus</taxon>
    </lineage>
</organism>
<evidence type="ECO:0000313" key="5">
    <source>
        <dbReference type="EMBL" id="MDF8264268.1"/>
    </source>
</evidence>
<name>A0ABT6C6S3_9MICO</name>
<sequence length="350" mass="37299">MRVALVGHRGHALCEPFAGGLESMTFHLVQGLRARGIEVTVLAGSGIDPTLGAAEVPLQDLAISAAAQADSSMPSEVFLADHYFYLQSMLWLARETGVSVVHNNSLHYLPIALSESLRCATLTTLHTPPTPWIETAIGLATDPRQAFAAVSRHTSQAWEHACSSSVVYNGVDTQQWRMGPGGPDLVWSGRVVPEKAPHLAIDIAAAAGRRIRLAGPLSDLAYYEREIVPRLGDSAVYVGHLSQARLTDLVGASAVALVTPQWDEPYGLVAAEALSCGTPVLAFDRGGLTEVIDPTCGVLAPAQDIAAAVDALPFAEALDRRAARHRAERHCSLEVMVSSYVDLYEELAVA</sequence>
<evidence type="ECO:0000256" key="2">
    <source>
        <dbReference type="ARBA" id="ARBA00022679"/>
    </source>
</evidence>
<dbReference type="InterPro" id="IPR001296">
    <property type="entry name" value="Glyco_trans_1"/>
</dbReference>
<dbReference type="PANTHER" id="PTHR12526">
    <property type="entry name" value="GLYCOSYLTRANSFERASE"/>
    <property type="match status" value="1"/>
</dbReference>
<dbReference type="Pfam" id="PF13439">
    <property type="entry name" value="Glyco_transf_4"/>
    <property type="match status" value="1"/>
</dbReference>
<evidence type="ECO:0000256" key="1">
    <source>
        <dbReference type="ARBA" id="ARBA00022676"/>
    </source>
</evidence>
<keyword evidence="2 5" id="KW-0808">Transferase</keyword>
<evidence type="ECO:0000259" key="3">
    <source>
        <dbReference type="Pfam" id="PF00534"/>
    </source>
</evidence>
<dbReference type="Gene3D" id="3.40.50.2000">
    <property type="entry name" value="Glycogen Phosphorylase B"/>
    <property type="match status" value="2"/>
</dbReference>
<keyword evidence="1 5" id="KW-0328">Glycosyltransferase</keyword>
<evidence type="ECO:0000313" key="6">
    <source>
        <dbReference type="Proteomes" id="UP001528912"/>
    </source>
</evidence>
<evidence type="ECO:0000259" key="4">
    <source>
        <dbReference type="Pfam" id="PF13439"/>
    </source>
</evidence>
<reference evidence="5 6" key="1">
    <citation type="submission" date="2023-03" db="EMBL/GenBank/DDBJ databases">
        <title>YIM 133296 draft genome.</title>
        <authorList>
            <person name="Xiong L."/>
        </authorList>
    </citation>
    <scope>NUCLEOTIDE SEQUENCE [LARGE SCALE GENOMIC DNA]</scope>
    <source>
        <strain evidence="5 6">YIM 133296</strain>
    </source>
</reference>
<dbReference type="InterPro" id="IPR028098">
    <property type="entry name" value="Glyco_trans_4-like_N"/>
</dbReference>
<dbReference type="Pfam" id="PF00534">
    <property type="entry name" value="Glycos_transf_1"/>
    <property type="match status" value="1"/>
</dbReference>
<keyword evidence="6" id="KW-1185">Reference proteome</keyword>
<proteinExistence type="predicted"/>
<gene>
    <name evidence="5" type="ORF">P4R38_08445</name>
</gene>
<dbReference type="PANTHER" id="PTHR12526:SF595">
    <property type="entry name" value="BLL5217 PROTEIN"/>
    <property type="match status" value="1"/>
</dbReference>
<dbReference type="EMBL" id="JAROAV010000027">
    <property type="protein sequence ID" value="MDF8264268.1"/>
    <property type="molecule type" value="Genomic_DNA"/>
</dbReference>
<feature type="domain" description="Glycosyltransferase subfamily 4-like N-terminal" evidence="4">
    <location>
        <begin position="19"/>
        <end position="174"/>
    </location>
</feature>
<dbReference type="SUPFAM" id="SSF53756">
    <property type="entry name" value="UDP-Glycosyltransferase/glycogen phosphorylase"/>
    <property type="match status" value="1"/>
</dbReference>
<dbReference type="Proteomes" id="UP001528912">
    <property type="component" value="Unassembled WGS sequence"/>
</dbReference>
<dbReference type="RefSeq" id="WP_275239011.1">
    <property type="nucleotide sequence ID" value="NZ_JARFJC010000031.1"/>
</dbReference>
<dbReference type="GO" id="GO:0016757">
    <property type="term" value="F:glycosyltransferase activity"/>
    <property type="evidence" value="ECO:0007669"/>
    <property type="project" value="UniProtKB-KW"/>
</dbReference>
<dbReference type="EC" id="2.4.-.-" evidence="5"/>
<protein>
    <submittedName>
        <fullName evidence="5">Glycosyltransferase</fullName>
        <ecNumber evidence="5">2.4.-.-</ecNumber>
    </submittedName>
</protein>
<feature type="domain" description="Glycosyl transferase family 1" evidence="3">
    <location>
        <begin position="182"/>
        <end position="319"/>
    </location>
</feature>
<comment type="caution">
    <text evidence="5">The sequence shown here is derived from an EMBL/GenBank/DDBJ whole genome shotgun (WGS) entry which is preliminary data.</text>
</comment>